<feature type="chain" id="PRO_5013876726" evidence="1">
    <location>
        <begin position="25"/>
        <end position="161"/>
    </location>
</feature>
<dbReference type="RefSeq" id="WP_099861542.1">
    <property type="nucleotide sequence ID" value="NZ_PEOG01000022.1"/>
</dbReference>
<keyword evidence="3" id="KW-1185">Reference proteome</keyword>
<name>A0A2G9CAB8_9BURK</name>
<dbReference type="SUPFAM" id="SSF52833">
    <property type="entry name" value="Thioredoxin-like"/>
    <property type="match status" value="1"/>
</dbReference>
<dbReference type="Proteomes" id="UP000231501">
    <property type="component" value="Unassembled WGS sequence"/>
</dbReference>
<dbReference type="Gene3D" id="3.40.30.10">
    <property type="entry name" value="Glutaredoxin"/>
    <property type="match status" value="1"/>
</dbReference>
<dbReference type="Pfam" id="PF13899">
    <property type="entry name" value="Thioredoxin_7"/>
    <property type="match status" value="1"/>
</dbReference>
<proteinExistence type="predicted"/>
<protein>
    <submittedName>
        <fullName evidence="2">Thiol reductase thioredoxin</fullName>
    </submittedName>
</protein>
<dbReference type="EMBL" id="PEOG01000022">
    <property type="protein sequence ID" value="PIM53381.1"/>
    <property type="molecule type" value="Genomic_DNA"/>
</dbReference>
<evidence type="ECO:0000313" key="2">
    <source>
        <dbReference type="EMBL" id="PIM53381.1"/>
    </source>
</evidence>
<gene>
    <name evidence="2" type="ORF">CS062_09975</name>
</gene>
<dbReference type="OrthoDB" id="7629852at2"/>
<organism evidence="2 3">
    <name type="scientific">Roseateles chitinivorans</name>
    <dbReference type="NCBI Taxonomy" id="2917965"/>
    <lineage>
        <taxon>Bacteria</taxon>
        <taxon>Pseudomonadati</taxon>
        <taxon>Pseudomonadota</taxon>
        <taxon>Betaproteobacteria</taxon>
        <taxon>Burkholderiales</taxon>
        <taxon>Sphaerotilaceae</taxon>
        <taxon>Roseateles</taxon>
    </lineage>
</organism>
<reference evidence="2 3" key="1">
    <citation type="submission" date="2017-11" db="EMBL/GenBank/DDBJ databases">
        <title>Draft genome sequence of Mitsuaria sp. HWN-4.</title>
        <authorList>
            <person name="Gundlapally S.R."/>
        </authorList>
    </citation>
    <scope>NUCLEOTIDE SEQUENCE [LARGE SCALE GENOMIC DNA]</scope>
    <source>
        <strain evidence="2 3">HWN-4</strain>
    </source>
</reference>
<keyword evidence="1" id="KW-0732">Signal</keyword>
<dbReference type="AlphaFoldDB" id="A0A2G9CAB8"/>
<evidence type="ECO:0000256" key="1">
    <source>
        <dbReference type="SAM" id="SignalP"/>
    </source>
</evidence>
<accession>A0A2G9CAB8</accession>
<feature type="signal peptide" evidence="1">
    <location>
        <begin position="1"/>
        <end position="24"/>
    </location>
</feature>
<sequence>MKRRTATQLFAAALVAVSATSVHAADAAAGAPGPYDEQADARADINTAVARAAKEGKQVLVVYGANWCKDCLALNKGFGQGHLGGAVDKRFVTVKVNVGRFDKNVDVANQMGVTLKKGIPTVAVLGADGQVLGTTKGGELADARNMGEDAVMRVLESLGKS</sequence>
<comment type="caution">
    <text evidence="2">The sequence shown here is derived from an EMBL/GenBank/DDBJ whole genome shotgun (WGS) entry which is preliminary data.</text>
</comment>
<dbReference type="InterPro" id="IPR036249">
    <property type="entry name" value="Thioredoxin-like_sf"/>
</dbReference>
<evidence type="ECO:0000313" key="3">
    <source>
        <dbReference type="Proteomes" id="UP000231501"/>
    </source>
</evidence>